<accession>A0ABV0GEH8</accession>
<protein>
    <submittedName>
        <fullName evidence="1">Zf-HC2 domain-containing protein</fullName>
    </submittedName>
</protein>
<proteinExistence type="predicted"/>
<dbReference type="Proteomes" id="UP001462640">
    <property type="component" value="Unassembled WGS sequence"/>
</dbReference>
<reference evidence="1 2" key="1">
    <citation type="submission" date="2024-05" db="EMBL/GenBank/DDBJ databases">
        <title>Roseateles sp. 2.12 16S ribosomal RNA gene Genome sequencing and assembly.</title>
        <authorList>
            <person name="Woo H."/>
        </authorList>
    </citation>
    <scope>NUCLEOTIDE SEQUENCE [LARGE SCALE GENOMIC DNA]</scope>
    <source>
        <strain evidence="1 2">2.12</strain>
    </source>
</reference>
<sequence>MKLLRKLFIPILRLLLPNCRQVTQMLLLAQERPASRRERLLIALHMPLCAACPRFRQQVQLMQKASQRWRSYSEDEGLG</sequence>
<keyword evidence="2" id="KW-1185">Reference proteome</keyword>
<evidence type="ECO:0000313" key="1">
    <source>
        <dbReference type="EMBL" id="MEO3713456.1"/>
    </source>
</evidence>
<dbReference type="RefSeq" id="WP_347609918.1">
    <property type="nucleotide sequence ID" value="NZ_JBDPZC010000005.1"/>
</dbReference>
<name>A0ABV0GEH8_9BURK</name>
<dbReference type="EMBL" id="JBDPZC010000005">
    <property type="protein sequence ID" value="MEO3713456.1"/>
    <property type="molecule type" value="Genomic_DNA"/>
</dbReference>
<evidence type="ECO:0000313" key="2">
    <source>
        <dbReference type="Proteomes" id="UP001462640"/>
    </source>
</evidence>
<organism evidence="1 2">
    <name type="scientific">Roseateles flavus</name>
    <dbReference type="NCBI Taxonomy" id="3149041"/>
    <lineage>
        <taxon>Bacteria</taxon>
        <taxon>Pseudomonadati</taxon>
        <taxon>Pseudomonadota</taxon>
        <taxon>Betaproteobacteria</taxon>
        <taxon>Burkholderiales</taxon>
        <taxon>Sphaerotilaceae</taxon>
        <taxon>Roseateles</taxon>
    </lineage>
</organism>
<comment type="caution">
    <text evidence="1">The sequence shown here is derived from an EMBL/GenBank/DDBJ whole genome shotgun (WGS) entry which is preliminary data.</text>
</comment>
<gene>
    <name evidence="1" type="ORF">ABDJ40_11840</name>
</gene>